<accession>A0A430AQP0</accession>
<protein>
    <submittedName>
        <fullName evidence="1">Phosphoglycolate phosphatase</fullName>
    </submittedName>
</protein>
<dbReference type="InterPro" id="IPR036412">
    <property type="entry name" value="HAD-like_sf"/>
</dbReference>
<dbReference type="InterPro" id="IPR006439">
    <property type="entry name" value="HAD-SF_hydro_IA"/>
</dbReference>
<dbReference type="Gene3D" id="3.40.50.1000">
    <property type="entry name" value="HAD superfamily/HAD-like"/>
    <property type="match status" value="1"/>
</dbReference>
<dbReference type="EMBL" id="NGKB01000019">
    <property type="protein sequence ID" value="RSU10217.1"/>
    <property type="molecule type" value="Genomic_DNA"/>
</dbReference>
<dbReference type="AlphaFoldDB" id="A0A430AQP0"/>
<sequence length="217" mass="24566">MRKIILFDLDGTLIESGEGIVKSLQYAIDKLKLPYQTDEALQVFIGPPLLEQFMSYFKISEEKGKKAVELYHDRYHTIGLFESKPYDGIDFLLKKLQEENYVLGVASSKPEYLVKEVLEHFDFTQYFEVIVGSGEGSLRNTKSAVIKEALSRLSADKSAGQVWMVGDKEHDVLGAREEEIPCISVLYGYGTKEELEAVKPLKIVNSTQDLLDYLLSL</sequence>
<dbReference type="InterPro" id="IPR041492">
    <property type="entry name" value="HAD_2"/>
</dbReference>
<reference evidence="1 2" key="1">
    <citation type="submission" date="2017-05" db="EMBL/GenBank/DDBJ databases">
        <title>Vagococcus spp. assemblies.</title>
        <authorList>
            <person name="Gulvik C.A."/>
        </authorList>
    </citation>
    <scope>NUCLEOTIDE SEQUENCE [LARGE SCALE GENOMIC DNA]</scope>
    <source>
        <strain evidence="1 2">SS1714</strain>
    </source>
</reference>
<organism evidence="1 2">
    <name type="scientific">Vagococcus carniphilus</name>
    <dbReference type="NCBI Taxonomy" id="218144"/>
    <lineage>
        <taxon>Bacteria</taxon>
        <taxon>Bacillati</taxon>
        <taxon>Bacillota</taxon>
        <taxon>Bacilli</taxon>
        <taxon>Lactobacillales</taxon>
        <taxon>Enterococcaceae</taxon>
        <taxon>Vagococcus</taxon>
    </lineage>
</organism>
<dbReference type="GeneID" id="95581523"/>
<dbReference type="FunFam" id="3.40.50.1000:FF:000022">
    <property type="entry name" value="Phosphoglycolate phosphatase"/>
    <property type="match status" value="1"/>
</dbReference>
<dbReference type="SUPFAM" id="SSF56784">
    <property type="entry name" value="HAD-like"/>
    <property type="match status" value="1"/>
</dbReference>
<dbReference type="OrthoDB" id="9792518at2"/>
<dbReference type="NCBIfam" id="TIGR01549">
    <property type="entry name" value="HAD-SF-IA-v1"/>
    <property type="match status" value="1"/>
</dbReference>
<dbReference type="GO" id="GO:0005829">
    <property type="term" value="C:cytosol"/>
    <property type="evidence" value="ECO:0007669"/>
    <property type="project" value="TreeGrafter"/>
</dbReference>
<dbReference type="PANTHER" id="PTHR43434">
    <property type="entry name" value="PHOSPHOGLYCOLATE PHOSPHATASE"/>
    <property type="match status" value="1"/>
</dbReference>
<gene>
    <name evidence="1" type="ORF">CBF28_13945</name>
</gene>
<evidence type="ECO:0000313" key="1">
    <source>
        <dbReference type="EMBL" id="RSU10217.1"/>
    </source>
</evidence>
<dbReference type="Pfam" id="PF13419">
    <property type="entry name" value="HAD_2"/>
    <property type="match status" value="1"/>
</dbReference>
<proteinExistence type="predicted"/>
<dbReference type="GO" id="GO:0004713">
    <property type="term" value="F:protein tyrosine kinase activity"/>
    <property type="evidence" value="ECO:0007669"/>
    <property type="project" value="TreeGrafter"/>
</dbReference>
<dbReference type="InterPro" id="IPR023198">
    <property type="entry name" value="PGP-like_dom2"/>
</dbReference>
<keyword evidence="2" id="KW-1185">Reference proteome</keyword>
<dbReference type="Gene3D" id="1.10.150.240">
    <property type="entry name" value="Putative phosphatase, domain 2"/>
    <property type="match status" value="1"/>
</dbReference>
<evidence type="ECO:0000313" key="2">
    <source>
        <dbReference type="Proteomes" id="UP000288028"/>
    </source>
</evidence>
<dbReference type="InterPro" id="IPR050155">
    <property type="entry name" value="HAD-like_hydrolase_sf"/>
</dbReference>
<comment type="caution">
    <text evidence="1">The sequence shown here is derived from an EMBL/GenBank/DDBJ whole genome shotgun (WGS) entry which is preliminary data.</text>
</comment>
<name>A0A430AQP0_9ENTE</name>
<dbReference type="PANTHER" id="PTHR43434:SF20">
    <property type="entry name" value="5'-NUCLEOTIDASE"/>
    <property type="match status" value="1"/>
</dbReference>
<dbReference type="Proteomes" id="UP000288028">
    <property type="component" value="Unassembled WGS sequence"/>
</dbReference>
<dbReference type="InterPro" id="IPR023214">
    <property type="entry name" value="HAD_sf"/>
</dbReference>
<dbReference type="RefSeq" id="WP_126796270.1">
    <property type="nucleotide sequence ID" value="NZ_CP060720.1"/>
</dbReference>